<dbReference type="EMBL" id="LR861807">
    <property type="protein sequence ID" value="CAD1785841.1"/>
    <property type="molecule type" value="Genomic_DNA"/>
</dbReference>
<dbReference type="OrthoDB" id="15218at2"/>
<reference evidence="4 6" key="1">
    <citation type="submission" date="2020-07" db="EMBL/GenBank/DDBJ databases">
        <authorList>
            <person name="Teixeira M."/>
        </authorList>
    </citation>
    <scope>NUCLEOTIDE SEQUENCE</scope>
    <source>
        <strain evidence="5">3</strain>
        <strain evidence="4">Xanthomonas arboricola pv. juglandis CPBF 427</strain>
    </source>
</reference>
<dbReference type="InterPro" id="IPR008756">
    <property type="entry name" value="Peptidase_M56"/>
</dbReference>
<feature type="transmembrane region" description="Helical" evidence="2">
    <location>
        <begin position="42"/>
        <end position="60"/>
    </location>
</feature>
<feature type="coiled-coil region" evidence="1">
    <location>
        <begin position="532"/>
        <end position="563"/>
    </location>
</feature>
<proteinExistence type="predicted"/>
<keyword evidence="2" id="KW-1133">Transmembrane helix</keyword>
<keyword evidence="1" id="KW-0175">Coiled coil</keyword>
<keyword evidence="2" id="KW-0812">Transmembrane</keyword>
<feature type="transmembrane region" description="Helical" evidence="2">
    <location>
        <begin position="313"/>
        <end position="334"/>
    </location>
</feature>
<evidence type="ECO:0000313" key="6">
    <source>
        <dbReference type="Proteomes" id="UP000514411"/>
    </source>
</evidence>
<evidence type="ECO:0000256" key="2">
    <source>
        <dbReference type="SAM" id="Phobius"/>
    </source>
</evidence>
<dbReference type="RefSeq" id="WP_016901598.1">
    <property type="nucleotide sequence ID" value="NZ_CP012251.1"/>
</dbReference>
<dbReference type="PANTHER" id="PTHR34978">
    <property type="entry name" value="POSSIBLE SENSOR-TRANSDUCER PROTEIN BLAR"/>
    <property type="match status" value="1"/>
</dbReference>
<gene>
    <name evidence="5" type="ORF">XSP_000042</name>
    <name evidence="4" type="ORF">XSP_000043</name>
</gene>
<keyword evidence="2" id="KW-0472">Membrane</keyword>
<dbReference type="PANTHER" id="PTHR34978:SF3">
    <property type="entry name" value="SLR0241 PROTEIN"/>
    <property type="match status" value="1"/>
</dbReference>
<feature type="transmembrane region" description="Helical" evidence="2">
    <location>
        <begin position="12"/>
        <end position="30"/>
    </location>
</feature>
<organism evidence="4">
    <name type="scientific">Xanthomonas campestris pv. juglandis</name>
    <name type="common">Xanthomonas arboricola pv. juglandis</name>
    <dbReference type="NCBI Taxonomy" id="195709"/>
    <lineage>
        <taxon>Bacteria</taxon>
        <taxon>Pseudomonadati</taxon>
        <taxon>Pseudomonadota</taxon>
        <taxon>Gammaproteobacteria</taxon>
        <taxon>Lysobacterales</taxon>
        <taxon>Lysobacteraceae</taxon>
        <taxon>Xanthomonas</taxon>
    </lineage>
</organism>
<dbReference type="InterPro" id="IPR052173">
    <property type="entry name" value="Beta-lactam_resp_regulator"/>
</dbReference>
<evidence type="ECO:0000313" key="5">
    <source>
        <dbReference type="EMBL" id="CAD1785841.1"/>
    </source>
</evidence>
<feature type="transmembrane region" description="Helical" evidence="2">
    <location>
        <begin position="115"/>
        <end position="138"/>
    </location>
</feature>
<dbReference type="EMBL" id="LR824643">
    <property type="protein sequence ID" value="CAD0308784.1"/>
    <property type="molecule type" value="Genomic_DNA"/>
</dbReference>
<dbReference type="Proteomes" id="UP000514411">
    <property type="component" value="Chromosome"/>
</dbReference>
<evidence type="ECO:0000259" key="3">
    <source>
        <dbReference type="Pfam" id="PF05569"/>
    </source>
</evidence>
<name>A0A2N7V9M4_XANCJ</name>
<dbReference type="Pfam" id="PF05569">
    <property type="entry name" value="Peptidase_M56"/>
    <property type="match status" value="1"/>
</dbReference>
<sequence length="616" mass="64445">MSPMIEALLWRLGATSVQTAVLALAVWALCRSVRRLPATTQTWLWWLVGVQAVVGLLWNAPLQLPVLPAATPTPALIAGDSLAPMVMANASVSGASAVAIAGAADVLQGASGPSWALLLAALWVAGVAVMALGTVRAYRRSRALVRAAAPCTDRALAAALRMAAEAHGLSQPPEIRLSQQIASPQLIGPWRPVLLLPAARLPHMADDDLDMALTHELIHLRRRDLWWGLLPSLAQHLFFFHPLVHLAAREYATAREAACDAAVVAGHRHCRHDYGRLLLQLGVAPRPHGGVASASPSFLSLKRRLLMLQNPTSFPRFGAALILGAVAITGVLPLRLVAMPAAPAVAAASAAAPAKPAAGVSSTAAPATAAAVAATAPATAAATAAPANAAAPAAAASSTSQTFTTTSTHGQINLSHDPDRDAYVLLQGNDSVMNGSVDDLKHVRRLAGKDGQLMWFRKDGKQYVVRDPDTFKRLNAVYAPVTKLGQAQGALGERQGELGEQLGELGAQMGELGARAADAAAKHVNASLLDTDARAQQAAERAAREAERAVRQAEQAMQRSGAQQRMQALARQQAALATEQADLASQQAAASVRADKEAQRIMREAIAQGLATRIEG</sequence>
<dbReference type="AlphaFoldDB" id="A0A2N7V9M4"/>
<evidence type="ECO:0000256" key="1">
    <source>
        <dbReference type="SAM" id="Coils"/>
    </source>
</evidence>
<dbReference type="CDD" id="cd07341">
    <property type="entry name" value="M56_BlaR1_MecR1_like"/>
    <property type="match status" value="1"/>
</dbReference>
<feature type="domain" description="Peptidase M56" evidence="3">
    <location>
        <begin position="11"/>
        <end position="308"/>
    </location>
</feature>
<evidence type="ECO:0000313" key="4">
    <source>
        <dbReference type="EMBL" id="CAD0308784.1"/>
    </source>
</evidence>
<accession>A0A2N7V9M4</accession>
<protein>
    <submittedName>
        <fullName evidence="5">M56 family metallopeptidase</fullName>
    </submittedName>
</protein>